<proteinExistence type="predicted"/>
<dbReference type="AlphaFoldDB" id="Q7UEB6"/>
<dbReference type="InParanoid" id="Q7UEB6"/>
<reference evidence="1 2" key="1">
    <citation type="journal article" date="2003" name="Proc. Natl. Acad. Sci. U.S.A.">
        <title>Complete genome sequence of the marine planctomycete Pirellula sp. strain 1.</title>
        <authorList>
            <person name="Gloeckner F.O."/>
            <person name="Kube M."/>
            <person name="Bauer M."/>
            <person name="Teeling H."/>
            <person name="Lombardot T."/>
            <person name="Ludwig W."/>
            <person name="Gade D."/>
            <person name="Beck A."/>
            <person name="Borzym K."/>
            <person name="Heitmann K."/>
            <person name="Rabus R."/>
            <person name="Schlesner H."/>
            <person name="Amann R."/>
            <person name="Reinhardt R."/>
        </authorList>
    </citation>
    <scope>NUCLEOTIDE SEQUENCE [LARGE SCALE GENOMIC DNA]</scope>
    <source>
        <strain evidence="2">DSM 10527 / NCIMB 13988 / SH1</strain>
    </source>
</reference>
<dbReference type="KEGG" id="rba:RB11439"/>
<name>Q7UEB6_RHOBA</name>
<dbReference type="EMBL" id="BX294153">
    <property type="protein sequence ID" value="CAD79122.1"/>
    <property type="molecule type" value="Genomic_DNA"/>
</dbReference>
<gene>
    <name evidence="1" type="ordered locus">RB11439</name>
</gene>
<evidence type="ECO:0000313" key="1">
    <source>
        <dbReference type="EMBL" id="CAD79122.1"/>
    </source>
</evidence>
<dbReference type="Proteomes" id="UP000001025">
    <property type="component" value="Chromosome"/>
</dbReference>
<keyword evidence="2" id="KW-1185">Reference proteome</keyword>
<dbReference type="EnsemblBacteria" id="CAD79122">
    <property type="protein sequence ID" value="CAD79122"/>
    <property type="gene ID" value="RB11439"/>
</dbReference>
<protein>
    <submittedName>
        <fullName evidence="1">Uncharacterized protein</fullName>
    </submittedName>
</protein>
<dbReference type="HOGENOM" id="CLU_2397613_0_0_0"/>
<dbReference type="STRING" id="243090.RB11439"/>
<evidence type="ECO:0000313" key="2">
    <source>
        <dbReference type="Proteomes" id="UP000001025"/>
    </source>
</evidence>
<organism evidence="1 2">
    <name type="scientific">Rhodopirellula baltica (strain DSM 10527 / NCIMB 13988 / SH1)</name>
    <dbReference type="NCBI Taxonomy" id="243090"/>
    <lineage>
        <taxon>Bacteria</taxon>
        <taxon>Pseudomonadati</taxon>
        <taxon>Planctomycetota</taxon>
        <taxon>Planctomycetia</taxon>
        <taxon>Pirellulales</taxon>
        <taxon>Pirellulaceae</taxon>
        <taxon>Rhodopirellula</taxon>
    </lineage>
</organism>
<accession>Q7UEB6</accession>
<sequence length="93" mass="10924">MSVKVLMWVKTDRRRYNSEGSHFQDVIRVCSRSVSALARNRTWSTTFAKSRAIPAHSENILSNPPRNRTWSDSFEDCHAIQHTRESFDWFVHS</sequence>